<dbReference type="Proteomes" id="UP000254575">
    <property type="component" value="Unassembled WGS sequence"/>
</dbReference>
<evidence type="ECO:0000256" key="5">
    <source>
        <dbReference type="ARBA" id="ARBA00022840"/>
    </source>
</evidence>
<dbReference type="InterPro" id="IPR005748">
    <property type="entry name" value="DNA_mismatch_repair_MutS"/>
</dbReference>
<accession>A0A380MJG2</accession>
<evidence type="ECO:0000313" key="12">
    <source>
        <dbReference type="EMBL" id="SUO92598.1"/>
    </source>
</evidence>
<dbReference type="InterPro" id="IPR045076">
    <property type="entry name" value="MutS"/>
</dbReference>
<dbReference type="GO" id="GO:0006298">
    <property type="term" value="P:mismatch repair"/>
    <property type="evidence" value="ECO:0007669"/>
    <property type="project" value="UniProtKB-UniRule"/>
</dbReference>
<evidence type="ECO:0000256" key="3">
    <source>
        <dbReference type="ARBA" id="ARBA00022741"/>
    </source>
</evidence>
<dbReference type="GO" id="GO:0005524">
    <property type="term" value="F:ATP binding"/>
    <property type="evidence" value="ECO:0007669"/>
    <property type="project" value="UniProtKB-UniRule"/>
</dbReference>
<dbReference type="Pfam" id="PF05190">
    <property type="entry name" value="MutS_IV"/>
    <property type="match status" value="1"/>
</dbReference>
<evidence type="ECO:0000256" key="10">
    <source>
        <dbReference type="RuleBase" id="RU003756"/>
    </source>
</evidence>
<dbReference type="Gene3D" id="1.10.1420.10">
    <property type="match status" value="2"/>
</dbReference>
<dbReference type="HAMAP" id="MF_00096">
    <property type="entry name" value="MutS"/>
    <property type="match status" value="1"/>
</dbReference>
<dbReference type="PROSITE" id="PS00486">
    <property type="entry name" value="DNA_MISMATCH_REPAIR_2"/>
    <property type="match status" value="1"/>
</dbReference>
<dbReference type="NCBIfam" id="NF003810">
    <property type="entry name" value="PRK05399.1"/>
    <property type="match status" value="1"/>
</dbReference>
<dbReference type="PIRSF" id="PIRSF037677">
    <property type="entry name" value="DNA_mis_repair_Msh6"/>
    <property type="match status" value="1"/>
</dbReference>
<organism evidence="12 13">
    <name type="scientific">Suttonella indologenes</name>
    <dbReference type="NCBI Taxonomy" id="13276"/>
    <lineage>
        <taxon>Bacteria</taxon>
        <taxon>Pseudomonadati</taxon>
        <taxon>Pseudomonadota</taxon>
        <taxon>Gammaproteobacteria</taxon>
        <taxon>Cardiobacteriales</taxon>
        <taxon>Cardiobacteriaceae</taxon>
        <taxon>Suttonella</taxon>
    </lineage>
</organism>
<dbReference type="Gene3D" id="6.10.140.430">
    <property type="match status" value="1"/>
</dbReference>
<dbReference type="CDD" id="cd03284">
    <property type="entry name" value="ABC_MutS1"/>
    <property type="match status" value="1"/>
</dbReference>
<dbReference type="Gene3D" id="3.40.50.300">
    <property type="entry name" value="P-loop containing nucleotide triphosphate hydrolases"/>
    <property type="match status" value="1"/>
</dbReference>
<dbReference type="InterPro" id="IPR036187">
    <property type="entry name" value="DNA_mismatch_repair_MutS_sf"/>
</dbReference>
<proteinExistence type="inferred from homology"/>
<dbReference type="InterPro" id="IPR027417">
    <property type="entry name" value="P-loop_NTPase"/>
</dbReference>
<evidence type="ECO:0000256" key="7">
    <source>
        <dbReference type="ARBA" id="ARBA00023204"/>
    </source>
</evidence>
<dbReference type="InterPro" id="IPR007860">
    <property type="entry name" value="DNA_mmatch_repair_MutS_con_dom"/>
</dbReference>
<dbReference type="SMART" id="SM00534">
    <property type="entry name" value="MUTSac"/>
    <property type="match status" value="1"/>
</dbReference>
<dbReference type="InterPro" id="IPR007695">
    <property type="entry name" value="DNA_mismatch_repair_MutS-lik_N"/>
</dbReference>
<dbReference type="InterPro" id="IPR036678">
    <property type="entry name" value="MutS_con_dom_sf"/>
</dbReference>
<comment type="function">
    <text evidence="8 9">This protein is involved in the repair of mismatches in DNA. It is possible that it carries out the mismatch recognition step. This protein has a weak ATPase activity.</text>
</comment>
<dbReference type="Gene3D" id="3.40.1170.10">
    <property type="entry name" value="DNA repair protein MutS, domain I"/>
    <property type="match status" value="1"/>
</dbReference>
<name>A0A380MJG2_9GAMM</name>
<evidence type="ECO:0000256" key="2">
    <source>
        <dbReference type="ARBA" id="ARBA00021982"/>
    </source>
</evidence>
<dbReference type="InterPro" id="IPR017261">
    <property type="entry name" value="DNA_mismatch_repair_MutS/MSH"/>
</dbReference>
<evidence type="ECO:0000256" key="1">
    <source>
        <dbReference type="ARBA" id="ARBA00006271"/>
    </source>
</evidence>
<dbReference type="EMBL" id="UHIA01000003">
    <property type="protein sequence ID" value="SUO92598.1"/>
    <property type="molecule type" value="Genomic_DNA"/>
</dbReference>
<dbReference type="Pfam" id="PF05192">
    <property type="entry name" value="MutS_III"/>
    <property type="match status" value="1"/>
</dbReference>
<dbReference type="SUPFAM" id="SSF55271">
    <property type="entry name" value="DNA repair protein MutS, domain I"/>
    <property type="match status" value="1"/>
</dbReference>
<dbReference type="FunFam" id="3.40.1170.10:FF:000001">
    <property type="entry name" value="DNA mismatch repair protein MutS"/>
    <property type="match status" value="1"/>
</dbReference>
<feature type="domain" description="DNA mismatch repair proteins mutS family" evidence="11">
    <location>
        <begin position="686"/>
        <end position="702"/>
    </location>
</feature>
<dbReference type="GO" id="GO:0005829">
    <property type="term" value="C:cytosol"/>
    <property type="evidence" value="ECO:0007669"/>
    <property type="project" value="TreeGrafter"/>
</dbReference>
<dbReference type="Pfam" id="PF05188">
    <property type="entry name" value="MutS_II"/>
    <property type="match status" value="1"/>
</dbReference>
<dbReference type="RefSeq" id="WP_115217914.1">
    <property type="nucleotide sequence ID" value="NZ_UHIA01000003.1"/>
</dbReference>
<dbReference type="PANTHER" id="PTHR11361:SF34">
    <property type="entry name" value="DNA MISMATCH REPAIR PROTEIN MSH1, MITOCHONDRIAL"/>
    <property type="match status" value="1"/>
</dbReference>
<protein>
    <recommendedName>
        <fullName evidence="2 9">DNA mismatch repair protein MutS</fullName>
    </recommendedName>
</protein>
<dbReference type="OrthoDB" id="9802448at2"/>
<evidence type="ECO:0000256" key="4">
    <source>
        <dbReference type="ARBA" id="ARBA00022763"/>
    </source>
</evidence>
<dbReference type="NCBIfam" id="TIGR01070">
    <property type="entry name" value="mutS1"/>
    <property type="match status" value="1"/>
</dbReference>
<dbReference type="SUPFAM" id="SSF48334">
    <property type="entry name" value="DNA repair protein MutS, domain III"/>
    <property type="match status" value="1"/>
</dbReference>
<dbReference type="InterPro" id="IPR000432">
    <property type="entry name" value="DNA_mismatch_repair_MutS_C"/>
</dbReference>
<dbReference type="InterPro" id="IPR007861">
    <property type="entry name" value="DNA_mismatch_repair_MutS_clamp"/>
</dbReference>
<dbReference type="Pfam" id="PF00488">
    <property type="entry name" value="MutS_V"/>
    <property type="match status" value="1"/>
</dbReference>
<comment type="similarity">
    <text evidence="1 9 10">Belongs to the DNA mismatch repair MutS family.</text>
</comment>
<dbReference type="SMART" id="SM00533">
    <property type="entry name" value="MUTSd"/>
    <property type="match status" value="1"/>
</dbReference>
<keyword evidence="7 9" id="KW-0234">DNA repair</keyword>
<feature type="binding site" evidence="9">
    <location>
        <begin position="612"/>
        <end position="619"/>
    </location>
    <ligand>
        <name>ATP</name>
        <dbReference type="ChEBI" id="CHEBI:30616"/>
    </ligand>
</feature>
<keyword evidence="5 9" id="KW-0067">ATP-binding</keyword>
<keyword evidence="4 9" id="KW-0227">DNA damage</keyword>
<evidence type="ECO:0000313" key="13">
    <source>
        <dbReference type="Proteomes" id="UP000254575"/>
    </source>
</evidence>
<dbReference type="AlphaFoldDB" id="A0A380MJG2"/>
<dbReference type="GO" id="GO:0003684">
    <property type="term" value="F:damaged DNA binding"/>
    <property type="evidence" value="ECO:0007669"/>
    <property type="project" value="UniProtKB-UniRule"/>
</dbReference>
<reference evidence="12 13" key="1">
    <citation type="submission" date="2018-06" db="EMBL/GenBank/DDBJ databases">
        <authorList>
            <consortium name="Pathogen Informatics"/>
            <person name="Doyle S."/>
        </authorList>
    </citation>
    <scope>NUCLEOTIDE SEQUENCE [LARGE SCALE GENOMIC DNA]</scope>
    <source>
        <strain evidence="12 13">NCTC10717</strain>
    </source>
</reference>
<dbReference type="SUPFAM" id="SSF52540">
    <property type="entry name" value="P-loop containing nucleoside triphosphate hydrolases"/>
    <property type="match status" value="1"/>
</dbReference>
<keyword evidence="3 9" id="KW-0547">Nucleotide-binding</keyword>
<dbReference type="GO" id="GO:0140664">
    <property type="term" value="F:ATP-dependent DNA damage sensor activity"/>
    <property type="evidence" value="ECO:0007669"/>
    <property type="project" value="InterPro"/>
</dbReference>
<evidence type="ECO:0000256" key="8">
    <source>
        <dbReference type="ARBA" id="ARBA00024647"/>
    </source>
</evidence>
<dbReference type="FunFam" id="1.10.1420.10:FF:000001">
    <property type="entry name" value="DNA mismatch repair protein MutS"/>
    <property type="match status" value="1"/>
</dbReference>
<dbReference type="Pfam" id="PF01624">
    <property type="entry name" value="MutS_I"/>
    <property type="match status" value="1"/>
</dbReference>
<sequence length="861" mass="95726">MSDHTPMMQQYLGIKKDFPHTLLLYRMGDFYELFYEDAKEASRLLGITLTARGKSGGEAIPMAGVPVHALENYLAKLVKLGVSAVICEQIGDPAQSNGPVERAVTRIITPGTLTDEALLDDSRDNTLLAIVQEPKSGTYYYAAADITRGDFYLSDTLDEAALLSELERLRPAEILIEERSRLPQQAHLARLQRQPDWYFDADSALRLMLAHYQLQNLDGFGLQASDPALPAAGCLLQYLHDTHKQSLPPLNPPQKQQDRRHILIDATTRRNLEIEYTLSGDSKRSLIGVLNRCQSAAGIRTFKRWLNQPLTERAPLIARHDAVEALMQQSRENLRKQLKHSADIERITTRIAMGSARPRELAHLRDTFLQLPAIAEQIQPALSRSALLQAHHQQLLQHTDSAAKLQQALVETPPLTLKDGGIFAPGFSAELDELNHLTTHSESILADMEIAEREKSGINTLKLGFNRVHGFYIDIPRSQAALAPAHWIRRQTLKNSERYITDELKTLEDRVLNAREQALQLEKTLYAALLAELDRQREAHYRLAQALAEIDCLGGFAEIAAEQHYCRPEFVEEAALTIKAGRHPVVEILSDAPFIANDTALNTRRQLLMLTGPNMGGKSTYMRQTALITLLACAGAFVPAQSALIGRIERIFSRIGASDDLAGGRSTFMVEMSETANILNNADAHSLVIMDEIGRGTGTFDGLSLAWASALHLACHNHALCLFATHYFELTALAEEHRNIHNIHLSAIEEQDNIAFLHQVQNGAASKSYGIQVARLAGVPSSVLHQARSKLRQLEGERERAQRSLMQGQLFSSLETPEPAEIPEALQCVIDKLQAVNPDNLSPKAAHELLYTLRDYLAEIP</sequence>
<dbReference type="InterPro" id="IPR016151">
    <property type="entry name" value="DNA_mismatch_repair_MutS_N"/>
</dbReference>
<dbReference type="PANTHER" id="PTHR11361">
    <property type="entry name" value="DNA MISMATCH REPAIR PROTEIN MUTS FAMILY MEMBER"/>
    <property type="match status" value="1"/>
</dbReference>
<dbReference type="Gene3D" id="3.30.420.110">
    <property type="entry name" value="MutS, connector domain"/>
    <property type="match status" value="1"/>
</dbReference>
<dbReference type="SUPFAM" id="SSF53150">
    <property type="entry name" value="DNA repair protein MutS, domain II"/>
    <property type="match status" value="1"/>
</dbReference>
<dbReference type="InterPro" id="IPR007696">
    <property type="entry name" value="DNA_mismatch_repair_MutS_core"/>
</dbReference>
<keyword evidence="6 9" id="KW-0238">DNA-binding</keyword>
<evidence type="ECO:0000256" key="6">
    <source>
        <dbReference type="ARBA" id="ARBA00023125"/>
    </source>
</evidence>
<evidence type="ECO:0000256" key="9">
    <source>
        <dbReference type="HAMAP-Rule" id="MF_00096"/>
    </source>
</evidence>
<gene>
    <name evidence="9 12" type="primary">mutS</name>
    <name evidence="12" type="ORF">NCTC10717_00638</name>
</gene>
<keyword evidence="13" id="KW-1185">Reference proteome</keyword>
<evidence type="ECO:0000259" key="11">
    <source>
        <dbReference type="PROSITE" id="PS00486"/>
    </source>
</evidence>
<dbReference type="GO" id="GO:0030983">
    <property type="term" value="F:mismatched DNA binding"/>
    <property type="evidence" value="ECO:0007669"/>
    <property type="project" value="InterPro"/>
</dbReference>